<evidence type="ECO:0000313" key="6">
    <source>
        <dbReference type="EMBL" id="PYI55829.1"/>
    </source>
</evidence>
<accession>A0A2V5K8J8</accession>
<keyword evidence="6" id="KW-0378">Hydrolase</keyword>
<feature type="region of interest" description="Disordered" evidence="4">
    <location>
        <begin position="313"/>
        <end position="332"/>
    </location>
</feature>
<comment type="function">
    <text evidence="2">Counteracts the endogenous Pycsar antiviral defense system. Phosphodiesterase that enables metal-dependent hydrolysis of host cyclic nucleotide Pycsar defense signals such as cCMP and cUMP.</text>
</comment>
<reference evidence="6 7" key="1">
    <citation type="submission" date="2018-05" db="EMBL/GenBank/DDBJ databases">
        <title>Paenibacillus flagellatus sp. nov., isolated from selenium mineral soil.</title>
        <authorList>
            <person name="Dai X."/>
        </authorList>
    </citation>
    <scope>NUCLEOTIDE SEQUENCE [LARGE SCALE GENOMIC DNA]</scope>
    <source>
        <strain evidence="6 7">DXL2</strain>
    </source>
</reference>
<sequence length="332" mass="37380">MKLYENKNGAPIRPKFGDLRRWRKERRSKTKDLSFRVPRTEFDRTAWEAEAPPAKLVWIGHSTFLLRLGGLSVLTDPVWADRMAFEKRLTPPGIALDRLPPIDVVLLSHGHYDHLDFPTLRRLPGDPLHLVPEGLAGLFRRKGFNRVRELAWWESERTSGLTFTFVPAQHWTRRSPWDMNRSHWGGWIVEGEEEAADVPTVYFAGDSGYFDGFAEIGGTFPRIDVALMPIGAYEPEWFMSPQHVTPEEAVQAFRDVGAATFVPMHYGAFRLADDTPKEALDRLYAAWSASGLAAERLVVPMLGETVPLLRGSVPTDGAVSPPAPVLTQRSGR</sequence>
<comment type="catalytic activity">
    <reaction evidence="3">
        <text>3',5'-cyclic UMP + H2O = UMP + H(+)</text>
        <dbReference type="Rhea" id="RHEA:70575"/>
        <dbReference type="ChEBI" id="CHEBI:15377"/>
        <dbReference type="ChEBI" id="CHEBI:15378"/>
        <dbReference type="ChEBI" id="CHEBI:57865"/>
        <dbReference type="ChEBI" id="CHEBI:184387"/>
    </reaction>
    <physiologicalReaction direction="left-to-right" evidence="3">
        <dbReference type="Rhea" id="RHEA:70576"/>
    </physiologicalReaction>
</comment>
<dbReference type="RefSeq" id="WP_110839629.1">
    <property type="nucleotide sequence ID" value="NZ_QJVJ01000003.1"/>
</dbReference>
<comment type="caution">
    <text evidence="6">The sequence shown here is derived from an EMBL/GenBank/DDBJ whole genome shotgun (WGS) entry which is preliminary data.</text>
</comment>
<dbReference type="Pfam" id="PF12706">
    <property type="entry name" value="Lactamase_B_2"/>
    <property type="match status" value="1"/>
</dbReference>
<dbReference type="GO" id="GO:0016787">
    <property type="term" value="F:hydrolase activity"/>
    <property type="evidence" value="ECO:0007669"/>
    <property type="project" value="UniProtKB-KW"/>
</dbReference>
<evidence type="ECO:0000256" key="1">
    <source>
        <dbReference type="ARBA" id="ARBA00034221"/>
    </source>
</evidence>
<evidence type="ECO:0000256" key="3">
    <source>
        <dbReference type="ARBA" id="ARBA00048505"/>
    </source>
</evidence>
<dbReference type="SUPFAM" id="SSF56281">
    <property type="entry name" value="Metallo-hydrolase/oxidoreductase"/>
    <property type="match status" value="1"/>
</dbReference>
<dbReference type="OrthoDB" id="9805728at2"/>
<dbReference type="Proteomes" id="UP000247476">
    <property type="component" value="Unassembled WGS sequence"/>
</dbReference>
<evidence type="ECO:0000256" key="4">
    <source>
        <dbReference type="SAM" id="MobiDB-lite"/>
    </source>
</evidence>
<dbReference type="PANTHER" id="PTHR15032">
    <property type="entry name" value="N-ACYL-PHOSPHATIDYLETHANOLAMINE-HYDROLYZING PHOSPHOLIPASE D"/>
    <property type="match status" value="1"/>
</dbReference>
<dbReference type="EMBL" id="QJVJ01000003">
    <property type="protein sequence ID" value="PYI55829.1"/>
    <property type="molecule type" value="Genomic_DNA"/>
</dbReference>
<dbReference type="Gene3D" id="3.60.15.10">
    <property type="entry name" value="Ribonuclease Z/Hydroxyacylglutathione hydrolase-like"/>
    <property type="match status" value="1"/>
</dbReference>
<comment type="catalytic activity">
    <reaction evidence="1">
        <text>3',5'-cyclic CMP + H2O = CMP + H(+)</text>
        <dbReference type="Rhea" id="RHEA:72675"/>
        <dbReference type="ChEBI" id="CHEBI:15377"/>
        <dbReference type="ChEBI" id="CHEBI:15378"/>
        <dbReference type="ChEBI" id="CHEBI:58003"/>
        <dbReference type="ChEBI" id="CHEBI:60377"/>
    </reaction>
    <physiologicalReaction direction="left-to-right" evidence="1">
        <dbReference type="Rhea" id="RHEA:72676"/>
    </physiologicalReaction>
</comment>
<dbReference type="GO" id="GO:0005737">
    <property type="term" value="C:cytoplasm"/>
    <property type="evidence" value="ECO:0007669"/>
    <property type="project" value="TreeGrafter"/>
</dbReference>
<protein>
    <submittedName>
        <fullName evidence="6">MBL fold metallo-hydrolase</fullName>
    </submittedName>
</protein>
<dbReference type="InterPro" id="IPR001279">
    <property type="entry name" value="Metallo-B-lactamas"/>
</dbReference>
<dbReference type="CDD" id="cd16283">
    <property type="entry name" value="RomA-like_MBL-fold"/>
    <property type="match status" value="1"/>
</dbReference>
<proteinExistence type="predicted"/>
<organism evidence="6 7">
    <name type="scientific">Paenibacillus flagellatus</name>
    <dbReference type="NCBI Taxonomy" id="2211139"/>
    <lineage>
        <taxon>Bacteria</taxon>
        <taxon>Bacillati</taxon>
        <taxon>Bacillota</taxon>
        <taxon>Bacilli</taxon>
        <taxon>Bacillales</taxon>
        <taxon>Paenibacillaceae</taxon>
        <taxon>Paenibacillus</taxon>
    </lineage>
</organism>
<dbReference type="PANTHER" id="PTHR15032:SF36">
    <property type="entry name" value="METALLO-BETA-LACTAMASE DOMAIN-CONTAINING PROTEIN"/>
    <property type="match status" value="1"/>
</dbReference>
<evidence type="ECO:0000259" key="5">
    <source>
        <dbReference type="Pfam" id="PF12706"/>
    </source>
</evidence>
<dbReference type="AlphaFoldDB" id="A0A2V5K8J8"/>
<name>A0A2V5K8J8_9BACL</name>
<evidence type="ECO:0000256" key="2">
    <source>
        <dbReference type="ARBA" id="ARBA00034301"/>
    </source>
</evidence>
<dbReference type="InterPro" id="IPR036866">
    <property type="entry name" value="RibonucZ/Hydroxyglut_hydro"/>
</dbReference>
<evidence type="ECO:0000313" key="7">
    <source>
        <dbReference type="Proteomes" id="UP000247476"/>
    </source>
</evidence>
<feature type="domain" description="Metallo-beta-lactamase" evidence="5">
    <location>
        <begin position="73"/>
        <end position="266"/>
    </location>
</feature>
<keyword evidence="7" id="KW-1185">Reference proteome</keyword>
<gene>
    <name evidence="6" type="ORF">DLM86_08925</name>
</gene>